<dbReference type="AlphaFoldDB" id="A0A0K9PUN4"/>
<evidence type="ECO:0000313" key="3">
    <source>
        <dbReference type="Proteomes" id="UP000036987"/>
    </source>
</evidence>
<proteinExistence type="predicted"/>
<keyword evidence="3" id="KW-1185">Reference proteome</keyword>
<sequence>MGMLGASMGSIVWPQKGLTDTEEQKKKEEVGSRADESCRS</sequence>
<dbReference type="Proteomes" id="UP000036987">
    <property type="component" value="Unassembled WGS sequence"/>
</dbReference>
<organism evidence="2 3">
    <name type="scientific">Zostera marina</name>
    <name type="common">Eelgrass</name>
    <dbReference type="NCBI Taxonomy" id="29655"/>
    <lineage>
        <taxon>Eukaryota</taxon>
        <taxon>Viridiplantae</taxon>
        <taxon>Streptophyta</taxon>
        <taxon>Embryophyta</taxon>
        <taxon>Tracheophyta</taxon>
        <taxon>Spermatophyta</taxon>
        <taxon>Magnoliopsida</taxon>
        <taxon>Liliopsida</taxon>
        <taxon>Zosteraceae</taxon>
        <taxon>Zostera</taxon>
    </lineage>
</organism>
<accession>A0A0K9PUN4</accession>
<feature type="compositionally biased region" description="Basic and acidic residues" evidence="1">
    <location>
        <begin position="22"/>
        <end position="40"/>
    </location>
</feature>
<name>A0A0K9PUN4_ZOSMR</name>
<protein>
    <submittedName>
        <fullName evidence="2">Uncharacterized protein</fullName>
    </submittedName>
</protein>
<reference evidence="3" key="1">
    <citation type="journal article" date="2016" name="Nature">
        <title>The genome of the seagrass Zostera marina reveals angiosperm adaptation to the sea.</title>
        <authorList>
            <person name="Olsen J.L."/>
            <person name="Rouze P."/>
            <person name="Verhelst B."/>
            <person name="Lin Y.-C."/>
            <person name="Bayer T."/>
            <person name="Collen J."/>
            <person name="Dattolo E."/>
            <person name="De Paoli E."/>
            <person name="Dittami S."/>
            <person name="Maumus F."/>
            <person name="Michel G."/>
            <person name="Kersting A."/>
            <person name="Lauritano C."/>
            <person name="Lohaus R."/>
            <person name="Toepel M."/>
            <person name="Tonon T."/>
            <person name="Vanneste K."/>
            <person name="Amirebrahimi M."/>
            <person name="Brakel J."/>
            <person name="Bostroem C."/>
            <person name="Chovatia M."/>
            <person name="Grimwood J."/>
            <person name="Jenkins J.W."/>
            <person name="Jueterbock A."/>
            <person name="Mraz A."/>
            <person name="Stam W.T."/>
            <person name="Tice H."/>
            <person name="Bornberg-Bauer E."/>
            <person name="Green P.J."/>
            <person name="Pearson G.A."/>
            <person name="Procaccini G."/>
            <person name="Duarte C.M."/>
            <person name="Schmutz J."/>
            <person name="Reusch T.B.H."/>
            <person name="Van de Peer Y."/>
        </authorList>
    </citation>
    <scope>NUCLEOTIDE SEQUENCE [LARGE SCALE GENOMIC DNA]</scope>
    <source>
        <strain evidence="3">cv. Finnish</strain>
    </source>
</reference>
<gene>
    <name evidence="2" type="ORF">ZOSMA_15G00390</name>
</gene>
<comment type="caution">
    <text evidence="2">The sequence shown here is derived from an EMBL/GenBank/DDBJ whole genome shotgun (WGS) entry which is preliminary data.</text>
</comment>
<evidence type="ECO:0000256" key="1">
    <source>
        <dbReference type="SAM" id="MobiDB-lite"/>
    </source>
</evidence>
<dbReference type="EMBL" id="LFYR01000620">
    <property type="protein sequence ID" value="KMZ72701.1"/>
    <property type="molecule type" value="Genomic_DNA"/>
</dbReference>
<evidence type="ECO:0000313" key="2">
    <source>
        <dbReference type="EMBL" id="KMZ72701.1"/>
    </source>
</evidence>
<feature type="region of interest" description="Disordered" evidence="1">
    <location>
        <begin position="1"/>
        <end position="40"/>
    </location>
</feature>